<organism evidence="1 2">
    <name type="scientific">Oedothorax gibbosus</name>
    <dbReference type="NCBI Taxonomy" id="931172"/>
    <lineage>
        <taxon>Eukaryota</taxon>
        <taxon>Metazoa</taxon>
        <taxon>Ecdysozoa</taxon>
        <taxon>Arthropoda</taxon>
        <taxon>Chelicerata</taxon>
        <taxon>Arachnida</taxon>
        <taxon>Araneae</taxon>
        <taxon>Araneomorphae</taxon>
        <taxon>Entelegynae</taxon>
        <taxon>Araneoidea</taxon>
        <taxon>Linyphiidae</taxon>
        <taxon>Erigoninae</taxon>
        <taxon>Oedothorax</taxon>
    </lineage>
</organism>
<reference evidence="1 2" key="1">
    <citation type="journal article" date="2022" name="Nat. Ecol. Evol.">
        <title>A masculinizing supergene underlies an exaggerated male reproductive morph in a spider.</title>
        <authorList>
            <person name="Hendrickx F."/>
            <person name="De Corte Z."/>
            <person name="Sonet G."/>
            <person name="Van Belleghem S.M."/>
            <person name="Kostlbacher S."/>
            <person name="Vangestel C."/>
        </authorList>
    </citation>
    <scope>NUCLEOTIDE SEQUENCE [LARGE SCALE GENOMIC DNA]</scope>
    <source>
        <strain evidence="1">W744_W776</strain>
    </source>
</reference>
<comment type="caution">
    <text evidence="1">The sequence shown here is derived from an EMBL/GenBank/DDBJ whole genome shotgun (WGS) entry which is preliminary data.</text>
</comment>
<gene>
    <name evidence="1" type="ORF">JTE90_025120</name>
</gene>
<dbReference type="Proteomes" id="UP000827092">
    <property type="component" value="Unassembled WGS sequence"/>
</dbReference>
<sequence length="85" mass="9672">MGLFLDQNGLLDCWNTVPRAIDTFWYIKRVLEGLDGSKFESYQTAVVSGLVQYSLVLGFKGEDAVEQLVDIFYQLFYEEVYGDSG</sequence>
<protein>
    <submittedName>
        <fullName evidence="1">Uncharacterized protein</fullName>
    </submittedName>
</protein>
<proteinExistence type="predicted"/>
<evidence type="ECO:0000313" key="1">
    <source>
        <dbReference type="EMBL" id="KAG8178238.1"/>
    </source>
</evidence>
<evidence type="ECO:0000313" key="2">
    <source>
        <dbReference type="Proteomes" id="UP000827092"/>
    </source>
</evidence>
<dbReference type="EMBL" id="JAFNEN010000710">
    <property type="protein sequence ID" value="KAG8178238.1"/>
    <property type="molecule type" value="Genomic_DNA"/>
</dbReference>
<accession>A0AAV6U2P2</accession>
<name>A0AAV6U2P2_9ARAC</name>
<dbReference type="AlphaFoldDB" id="A0AAV6U2P2"/>
<keyword evidence="2" id="KW-1185">Reference proteome</keyword>